<evidence type="ECO:0000313" key="5">
    <source>
        <dbReference type="Proteomes" id="UP000240624"/>
    </source>
</evidence>
<dbReference type="RefSeq" id="WP_085894413.1">
    <property type="nucleotide sequence ID" value="NZ_FWFY01000001.1"/>
</dbReference>
<keyword evidence="5" id="KW-1185">Reference proteome</keyword>
<dbReference type="AlphaFoldDB" id="A0A1X6Y6K9"/>
<reference evidence="3 4" key="1">
    <citation type="submission" date="2017-03" db="EMBL/GenBank/DDBJ databases">
        <authorList>
            <person name="Afonso C.L."/>
            <person name="Miller P.J."/>
            <person name="Scott M.A."/>
            <person name="Spackman E."/>
            <person name="Goraichik I."/>
            <person name="Dimitrov K.M."/>
            <person name="Suarez D.L."/>
            <person name="Swayne D.E."/>
        </authorList>
    </citation>
    <scope>NUCLEOTIDE SEQUENCE [LARGE SCALE GENOMIC DNA]</scope>
    <source>
        <strain evidence="3 4">CECT 8367</strain>
    </source>
</reference>
<dbReference type="Pfam" id="PF07238">
    <property type="entry name" value="PilZ"/>
    <property type="match status" value="1"/>
</dbReference>
<sequence length="109" mass="12319">MRYREPRFATDRELRVVYGKEIQRARLINVSATGARLGQLSQMEPDRLVLICLLHLKIPAKVVWSNEKQTGVHFLEPLSVADLQTMGATIADGASPRGKWGNHGFHELR</sequence>
<name>A0A1X6Y6K9_9RHOB</name>
<dbReference type="Proteomes" id="UP000193495">
    <property type="component" value="Unassembled WGS sequence"/>
</dbReference>
<dbReference type="OrthoDB" id="7875076at2"/>
<evidence type="ECO:0000313" key="2">
    <source>
        <dbReference type="EMBL" id="PSK87330.1"/>
    </source>
</evidence>
<organism evidence="3 4">
    <name type="scientific">Limimaricola soesokkakensis</name>
    <dbReference type="NCBI Taxonomy" id="1343159"/>
    <lineage>
        <taxon>Bacteria</taxon>
        <taxon>Pseudomonadati</taxon>
        <taxon>Pseudomonadota</taxon>
        <taxon>Alphaproteobacteria</taxon>
        <taxon>Rhodobacterales</taxon>
        <taxon>Paracoccaceae</taxon>
        <taxon>Limimaricola</taxon>
    </lineage>
</organism>
<evidence type="ECO:0000313" key="3">
    <source>
        <dbReference type="EMBL" id="SLN11872.1"/>
    </source>
</evidence>
<dbReference type="SUPFAM" id="SSF141371">
    <property type="entry name" value="PilZ domain-like"/>
    <property type="match status" value="1"/>
</dbReference>
<proteinExistence type="predicted"/>
<evidence type="ECO:0000259" key="1">
    <source>
        <dbReference type="Pfam" id="PF07238"/>
    </source>
</evidence>
<reference evidence="2 5" key="2">
    <citation type="submission" date="2018-03" db="EMBL/GenBank/DDBJ databases">
        <title>Genomic Encyclopedia of Archaeal and Bacterial Type Strains, Phase II (KMG-II): from individual species to whole genera.</title>
        <authorList>
            <person name="Goeker M."/>
        </authorList>
    </citation>
    <scope>NUCLEOTIDE SEQUENCE [LARGE SCALE GENOMIC DNA]</scope>
    <source>
        <strain evidence="2 5">DSM 29956</strain>
    </source>
</reference>
<accession>A0A1X6Y6K9</accession>
<dbReference type="Proteomes" id="UP000240624">
    <property type="component" value="Unassembled WGS sequence"/>
</dbReference>
<dbReference type="EMBL" id="PYGB01000003">
    <property type="protein sequence ID" value="PSK87330.1"/>
    <property type="molecule type" value="Genomic_DNA"/>
</dbReference>
<dbReference type="EMBL" id="FWFY01000001">
    <property type="protein sequence ID" value="SLN11872.1"/>
    <property type="molecule type" value="Genomic_DNA"/>
</dbReference>
<protein>
    <submittedName>
        <fullName evidence="3">PilZ domain protein</fullName>
    </submittedName>
    <submittedName>
        <fullName evidence="2">PilZ domain-containing protein</fullName>
    </submittedName>
</protein>
<evidence type="ECO:0000313" key="4">
    <source>
        <dbReference type="Proteomes" id="UP000193495"/>
    </source>
</evidence>
<dbReference type="GO" id="GO:0035438">
    <property type="term" value="F:cyclic-di-GMP binding"/>
    <property type="evidence" value="ECO:0007669"/>
    <property type="project" value="InterPro"/>
</dbReference>
<gene>
    <name evidence="2" type="ORF">CLV79_103381</name>
    <name evidence="3" type="ORF">LOS8367_00016</name>
</gene>
<dbReference type="InterPro" id="IPR009875">
    <property type="entry name" value="PilZ_domain"/>
</dbReference>
<feature type="domain" description="PilZ" evidence="1">
    <location>
        <begin position="4"/>
        <end position="87"/>
    </location>
</feature>